<gene>
    <name evidence="2" type="ORF">jhhlp_000560</name>
</gene>
<protein>
    <submittedName>
        <fullName evidence="2">Uncharacterized protein</fullName>
    </submittedName>
</protein>
<dbReference type="AlphaFoldDB" id="A0A2N3NLA5"/>
<accession>A0A2N3NLA5</accession>
<dbReference type="Proteomes" id="UP000233524">
    <property type="component" value="Unassembled WGS sequence"/>
</dbReference>
<keyword evidence="1" id="KW-0812">Transmembrane</keyword>
<dbReference type="OrthoDB" id="440553at2759"/>
<sequence>MCYFDNDEGPGDKIRLMTLPRYNLQGLQGIRGSGLYALSQVALVKMRPIDKPGLIGALVGVTLTWSLVLRPIIGGLISHLST</sequence>
<evidence type="ECO:0000256" key="1">
    <source>
        <dbReference type="SAM" id="Phobius"/>
    </source>
</evidence>
<keyword evidence="3" id="KW-1185">Reference proteome</keyword>
<organism evidence="2 3">
    <name type="scientific">Lomentospora prolificans</name>
    <dbReference type="NCBI Taxonomy" id="41688"/>
    <lineage>
        <taxon>Eukaryota</taxon>
        <taxon>Fungi</taxon>
        <taxon>Dikarya</taxon>
        <taxon>Ascomycota</taxon>
        <taxon>Pezizomycotina</taxon>
        <taxon>Sordariomycetes</taxon>
        <taxon>Hypocreomycetidae</taxon>
        <taxon>Microascales</taxon>
        <taxon>Microascaceae</taxon>
        <taxon>Lomentospora</taxon>
    </lineage>
</organism>
<keyword evidence="1" id="KW-0472">Membrane</keyword>
<keyword evidence="1" id="KW-1133">Transmembrane helix</keyword>
<reference evidence="2 3" key="1">
    <citation type="journal article" date="2017" name="G3 (Bethesda)">
        <title>First Draft Genome Sequence of the Pathogenic Fungus Lomentospora prolificans (Formerly Scedosporium prolificans).</title>
        <authorList>
            <person name="Luo R."/>
            <person name="Zimin A."/>
            <person name="Workman R."/>
            <person name="Fan Y."/>
            <person name="Pertea G."/>
            <person name="Grossman N."/>
            <person name="Wear M.P."/>
            <person name="Jia B."/>
            <person name="Miller H."/>
            <person name="Casadevall A."/>
            <person name="Timp W."/>
            <person name="Zhang S.X."/>
            <person name="Salzberg S.L."/>
        </authorList>
    </citation>
    <scope>NUCLEOTIDE SEQUENCE [LARGE SCALE GENOMIC DNA]</scope>
    <source>
        <strain evidence="2 3">JHH-5317</strain>
    </source>
</reference>
<comment type="caution">
    <text evidence="2">The sequence shown here is derived from an EMBL/GenBank/DDBJ whole genome shotgun (WGS) entry which is preliminary data.</text>
</comment>
<name>A0A2N3NLA5_9PEZI</name>
<proteinExistence type="predicted"/>
<evidence type="ECO:0000313" key="2">
    <source>
        <dbReference type="EMBL" id="PKS13214.1"/>
    </source>
</evidence>
<dbReference type="VEuPathDB" id="FungiDB:jhhlp_000560"/>
<dbReference type="EMBL" id="NLAX01000002">
    <property type="protein sequence ID" value="PKS13214.1"/>
    <property type="molecule type" value="Genomic_DNA"/>
</dbReference>
<evidence type="ECO:0000313" key="3">
    <source>
        <dbReference type="Proteomes" id="UP000233524"/>
    </source>
</evidence>
<dbReference type="InParanoid" id="A0A2N3NLA5"/>
<feature type="transmembrane region" description="Helical" evidence="1">
    <location>
        <begin position="53"/>
        <end position="73"/>
    </location>
</feature>